<feature type="compositionally biased region" description="Polar residues" evidence="1">
    <location>
        <begin position="116"/>
        <end position="148"/>
    </location>
</feature>
<feature type="signal peptide" evidence="2">
    <location>
        <begin position="1"/>
        <end position="27"/>
    </location>
</feature>
<keyword evidence="2" id="KW-0732">Signal</keyword>
<keyword evidence="3" id="KW-1185">Reference proteome</keyword>
<dbReference type="Proteomes" id="UP000887572">
    <property type="component" value="Unplaced"/>
</dbReference>
<reference evidence="4" key="1">
    <citation type="submission" date="2022-11" db="UniProtKB">
        <authorList>
            <consortium name="WormBaseParasite"/>
        </authorList>
    </citation>
    <scope>IDENTIFICATION</scope>
</reference>
<organism evidence="3 4">
    <name type="scientific">Globodera rostochiensis</name>
    <name type="common">Golden nematode worm</name>
    <name type="synonym">Heterodera rostochiensis</name>
    <dbReference type="NCBI Taxonomy" id="31243"/>
    <lineage>
        <taxon>Eukaryota</taxon>
        <taxon>Metazoa</taxon>
        <taxon>Ecdysozoa</taxon>
        <taxon>Nematoda</taxon>
        <taxon>Chromadorea</taxon>
        <taxon>Rhabditida</taxon>
        <taxon>Tylenchina</taxon>
        <taxon>Tylenchomorpha</taxon>
        <taxon>Tylenchoidea</taxon>
        <taxon>Heteroderidae</taxon>
        <taxon>Heteroderinae</taxon>
        <taxon>Globodera</taxon>
    </lineage>
</organism>
<feature type="chain" id="PRO_5037645310" evidence="2">
    <location>
        <begin position="28"/>
        <end position="193"/>
    </location>
</feature>
<evidence type="ECO:0000256" key="1">
    <source>
        <dbReference type="SAM" id="MobiDB-lite"/>
    </source>
</evidence>
<feature type="compositionally biased region" description="Low complexity" evidence="1">
    <location>
        <begin position="92"/>
        <end position="104"/>
    </location>
</feature>
<protein>
    <submittedName>
        <fullName evidence="4">Uncharacterized protein</fullName>
    </submittedName>
</protein>
<evidence type="ECO:0000256" key="2">
    <source>
        <dbReference type="SAM" id="SignalP"/>
    </source>
</evidence>
<feature type="region of interest" description="Disordered" evidence="1">
    <location>
        <begin position="47"/>
        <end position="193"/>
    </location>
</feature>
<dbReference type="WBParaSite" id="Gr19_v10_g8338.t1">
    <property type="protein sequence ID" value="Gr19_v10_g8338.t1"/>
    <property type="gene ID" value="Gr19_v10_g8338"/>
</dbReference>
<accession>A0A914IA94</accession>
<sequence>MNRSPAVCHRRLLSLLFVFLFLWSTNAQRYGSYGSGLYGATHRSGGYDGNSKPQHNAGYGGHSSRHGDVEQNNGESGQSNQRWGGWRGRGQWEGQQQQNWGQTHNQEENQEAPQGGTEQSGQYPSRWGHQSSGRFPSNVQPQQPSTPADDNDNSGDNAPPSPPQPHSNSGSLHVDLPPGAPGTSDAGNADQSS</sequence>
<evidence type="ECO:0000313" key="3">
    <source>
        <dbReference type="Proteomes" id="UP000887572"/>
    </source>
</evidence>
<evidence type="ECO:0000313" key="4">
    <source>
        <dbReference type="WBParaSite" id="Gr19_v10_g8338.t1"/>
    </source>
</evidence>
<proteinExistence type="predicted"/>
<name>A0A914IA94_GLORO</name>
<dbReference type="AlphaFoldDB" id="A0A914IA94"/>